<dbReference type="Proteomes" id="UP000294911">
    <property type="component" value="Unassembled WGS sequence"/>
</dbReference>
<dbReference type="GO" id="GO:0051537">
    <property type="term" value="F:2 iron, 2 sulfur cluster binding"/>
    <property type="evidence" value="ECO:0007669"/>
    <property type="project" value="InterPro"/>
</dbReference>
<evidence type="ECO:0000259" key="1">
    <source>
        <dbReference type="Pfam" id="PF11575"/>
    </source>
</evidence>
<reference evidence="2 3" key="1">
    <citation type="submission" date="2019-03" db="EMBL/GenBank/DDBJ databases">
        <title>Genomic Encyclopedia of Type Strains, Phase IV (KMG-IV): sequencing the most valuable type-strain genomes for metagenomic binning, comparative biology and taxonomic classification.</title>
        <authorList>
            <person name="Goeker M."/>
        </authorList>
    </citation>
    <scope>NUCLEOTIDE SEQUENCE [LARGE SCALE GENOMIC DNA]</scope>
    <source>
        <strain evidence="2 3">DSM 45765</strain>
    </source>
</reference>
<dbReference type="Pfam" id="PF11575">
    <property type="entry name" value="FhuF_C"/>
    <property type="match status" value="1"/>
</dbReference>
<feature type="domain" description="Ferric siderophore reductase C-terminal" evidence="1">
    <location>
        <begin position="211"/>
        <end position="231"/>
    </location>
</feature>
<dbReference type="AlphaFoldDB" id="A0A4V2STT1"/>
<protein>
    <submittedName>
        <fullName evidence="2">FhuF-like iron-sulfur protein</fullName>
    </submittedName>
</protein>
<proteinExistence type="predicted"/>
<evidence type="ECO:0000313" key="3">
    <source>
        <dbReference type="Proteomes" id="UP000294911"/>
    </source>
</evidence>
<comment type="caution">
    <text evidence="2">The sequence shown here is derived from an EMBL/GenBank/DDBJ whole genome shotgun (WGS) entry which is preliminary data.</text>
</comment>
<accession>A0A4V2STT1</accession>
<gene>
    <name evidence="2" type="ORF">EV191_106160</name>
</gene>
<organism evidence="2 3">
    <name type="scientific">Tamaricihabitans halophyticus</name>
    <dbReference type="NCBI Taxonomy" id="1262583"/>
    <lineage>
        <taxon>Bacteria</taxon>
        <taxon>Bacillati</taxon>
        <taxon>Actinomycetota</taxon>
        <taxon>Actinomycetes</taxon>
        <taxon>Pseudonocardiales</taxon>
        <taxon>Pseudonocardiaceae</taxon>
        <taxon>Tamaricihabitans</taxon>
    </lineage>
</organism>
<keyword evidence="3" id="KW-1185">Reference proteome</keyword>
<evidence type="ECO:0000313" key="2">
    <source>
        <dbReference type="EMBL" id="TCP51996.1"/>
    </source>
</evidence>
<dbReference type="InterPro" id="IPR024726">
    <property type="entry name" value="FhuF_C"/>
</dbReference>
<sequence>MGSAVTVGEMYASLARRMPYHAGALSEPDAVEVPATMLADPAALPAQLDACARLYGSAKPQVLGTVWWYSASSVLVAPAVEGLAATGVAFDPALAAIRLVQRADGRLIGARSSAVLAEDPDGERLGERLGGALASAIEAIAAGSGAAPAALWAIATDSIANRLLWAGNALGDVPRVTALASWVTEAIERYSGHRLPEPRYVEVAGQTFIRRASCCLIYQATAGDKCVSCPRQRPQDRQHRLVAAARRF</sequence>
<name>A0A4V2STT1_9PSEU</name>
<dbReference type="EMBL" id="SLXQ01000006">
    <property type="protein sequence ID" value="TCP51996.1"/>
    <property type="molecule type" value="Genomic_DNA"/>
</dbReference>